<evidence type="ECO:0000256" key="7">
    <source>
        <dbReference type="ARBA" id="ARBA00023157"/>
    </source>
</evidence>
<dbReference type="CDD" id="cd00190">
    <property type="entry name" value="Tryp_SPc"/>
    <property type="match status" value="1"/>
</dbReference>
<evidence type="ECO:0000313" key="10">
    <source>
        <dbReference type="EMBL" id="ERL83980.1"/>
    </source>
</evidence>
<dbReference type="SUPFAM" id="SSF50494">
    <property type="entry name" value="Trypsin-like serine proteases"/>
    <property type="match status" value="2"/>
</dbReference>
<evidence type="ECO:0000256" key="3">
    <source>
        <dbReference type="ARBA" id="ARBA00022729"/>
    </source>
</evidence>
<dbReference type="PRINTS" id="PR00722">
    <property type="entry name" value="CHYMOTRYPSIN"/>
</dbReference>
<gene>
    <name evidence="10" type="ORF">D910_01296</name>
    <name evidence="11" type="ORF">D910_01297</name>
</gene>
<dbReference type="PANTHER" id="PTHR24276:SF91">
    <property type="entry name" value="AT26814P-RELATED"/>
    <property type="match status" value="1"/>
</dbReference>
<feature type="domain" description="Peptidase S1" evidence="9">
    <location>
        <begin position="8"/>
        <end position="305"/>
    </location>
</feature>
<dbReference type="OrthoDB" id="10059102at2759"/>
<keyword evidence="4 8" id="KW-0378">Hydrolase</keyword>
<comment type="similarity">
    <text evidence="1">Belongs to the peptidase S1 family.</text>
</comment>
<dbReference type="SMART" id="SM00020">
    <property type="entry name" value="Tryp_SPc"/>
    <property type="match status" value="1"/>
</dbReference>
<dbReference type="PROSITE" id="PS00134">
    <property type="entry name" value="TRYPSIN_HIS"/>
    <property type="match status" value="1"/>
</dbReference>
<keyword evidence="6" id="KW-0865">Zymogen</keyword>
<sequence>LRHVESRIVGGWTVNISDHPHQVSLQSWHRHSCGGSLISPNWILTAAHCLSGGVHRYSFRLGSALWAEGGTLVLATQVIPHPLYNSSTIDYDVGLIKLANHQEEVNNTIQYATLPPEDWTPTNGSIASVTGWGTPYYGGSLMDELQQVNVPIVSNEECEEYYKNESIVYGVYVTGRMLCAGFLDGSADVCNGDSGGPLIVDGYLTGVVSWSKFGGCASEGFPAVYTSFPSALTAAYSIYITDRMLCAGYPAGGYDACNGDSGGPLIVDGYLAGIVSWGYQCAVANYPGVYSSVPSLLSWIKEETGL</sequence>
<dbReference type="PANTHER" id="PTHR24276">
    <property type="entry name" value="POLYSERASE-RELATED"/>
    <property type="match status" value="1"/>
</dbReference>
<evidence type="ECO:0000256" key="8">
    <source>
        <dbReference type="RuleBase" id="RU363034"/>
    </source>
</evidence>
<dbReference type="EMBL" id="KB630989">
    <property type="protein sequence ID" value="ERL83981.1"/>
    <property type="molecule type" value="Genomic_DNA"/>
</dbReference>
<dbReference type="Proteomes" id="UP000030742">
    <property type="component" value="Unassembled WGS sequence"/>
</dbReference>
<proteinExistence type="inferred from homology"/>
<organism evidence="10 12">
    <name type="scientific">Dendroctonus ponderosae</name>
    <name type="common">Mountain pine beetle</name>
    <dbReference type="NCBI Taxonomy" id="77166"/>
    <lineage>
        <taxon>Eukaryota</taxon>
        <taxon>Metazoa</taxon>
        <taxon>Ecdysozoa</taxon>
        <taxon>Arthropoda</taxon>
        <taxon>Hexapoda</taxon>
        <taxon>Insecta</taxon>
        <taxon>Pterygota</taxon>
        <taxon>Neoptera</taxon>
        <taxon>Endopterygota</taxon>
        <taxon>Coleoptera</taxon>
        <taxon>Polyphaga</taxon>
        <taxon>Cucujiformia</taxon>
        <taxon>Curculionidae</taxon>
        <taxon>Scolytinae</taxon>
        <taxon>Dendroctonus</taxon>
    </lineage>
</organism>
<dbReference type="GO" id="GO:0004252">
    <property type="term" value="F:serine-type endopeptidase activity"/>
    <property type="evidence" value="ECO:0007669"/>
    <property type="project" value="InterPro"/>
</dbReference>
<dbReference type="InterPro" id="IPR033116">
    <property type="entry name" value="TRYPSIN_SER"/>
</dbReference>
<evidence type="ECO:0000256" key="5">
    <source>
        <dbReference type="ARBA" id="ARBA00022825"/>
    </source>
</evidence>
<feature type="non-terminal residue" evidence="10">
    <location>
        <position position="1"/>
    </location>
</feature>
<dbReference type="AlphaFoldDB" id="U4U1U2"/>
<dbReference type="InterPro" id="IPR018114">
    <property type="entry name" value="TRYPSIN_HIS"/>
</dbReference>
<evidence type="ECO:0000256" key="2">
    <source>
        <dbReference type="ARBA" id="ARBA00022670"/>
    </source>
</evidence>
<dbReference type="InterPro" id="IPR043504">
    <property type="entry name" value="Peptidase_S1_PA_chymotrypsin"/>
</dbReference>
<evidence type="ECO:0000256" key="4">
    <source>
        <dbReference type="ARBA" id="ARBA00022801"/>
    </source>
</evidence>
<evidence type="ECO:0000313" key="12">
    <source>
        <dbReference type="Proteomes" id="UP000030742"/>
    </source>
</evidence>
<dbReference type="InterPro" id="IPR050430">
    <property type="entry name" value="Peptidase_S1"/>
</dbReference>
<keyword evidence="2 8" id="KW-0645">Protease</keyword>
<dbReference type="InterPro" id="IPR009003">
    <property type="entry name" value="Peptidase_S1_PA"/>
</dbReference>
<keyword evidence="5 8" id="KW-0720">Serine protease</keyword>
<dbReference type="Pfam" id="PF00089">
    <property type="entry name" value="Trypsin"/>
    <property type="match status" value="2"/>
</dbReference>
<feature type="non-terminal residue" evidence="10">
    <location>
        <position position="306"/>
    </location>
</feature>
<dbReference type="EMBL" id="KB630988">
    <property type="protein sequence ID" value="ERL83980.1"/>
    <property type="molecule type" value="Genomic_DNA"/>
</dbReference>
<evidence type="ECO:0000313" key="11">
    <source>
        <dbReference type="EMBL" id="ERL83981.1"/>
    </source>
</evidence>
<name>U4U1U2_DENPD</name>
<dbReference type="FunFam" id="2.40.10.10:FF:000077">
    <property type="entry name" value="Predicted protein"/>
    <property type="match status" value="1"/>
</dbReference>
<dbReference type="STRING" id="77166.U4U1U2"/>
<accession>U4U1U2</accession>
<keyword evidence="3" id="KW-0732">Signal</keyword>
<protein>
    <recommendedName>
        <fullName evidence="9">Peptidase S1 domain-containing protein</fullName>
    </recommendedName>
</protein>
<dbReference type="GO" id="GO:0006508">
    <property type="term" value="P:proteolysis"/>
    <property type="evidence" value="ECO:0007669"/>
    <property type="project" value="UniProtKB-KW"/>
</dbReference>
<evidence type="ECO:0000256" key="6">
    <source>
        <dbReference type="ARBA" id="ARBA00023145"/>
    </source>
</evidence>
<dbReference type="PROSITE" id="PS50240">
    <property type="entry name" value="TRYPSIN_DOM"/>
    <property type="match status" value="1"/>
</dbReference>
<keyword evidence="7" id="KW-1015">Disulfide bond</keyword>
<evidence type="ECO:0000256" key="1">
    <source>
        <dbReference type="ARBA" id="ARBA00007664"/>
    </source>
</evidence>
<reference evidence="10 12" key="1">
    <citation type="journal article" date="2013" name="Genome Biol.">
        <title>Draft genome of the mountain pine beetle, Dendroctonus ponderosae Hopkins, a major forest pest.</title>
        <authorList>
            <person name="Keeling C.I."/>
            <person name="Yuen M.M."/>
            <person name="Liao N.Y."/>
            <person name="Docking T.R."/>
            <person name="Chan S.K."/>
            <person name="Taylor G.A."/>
            <person name="Palmquist D.L."/>
            <person name="Jackman S.D."/>
            <person name="Nguyen A."/>
            <person name="Li M."/>
            <person name="Henderson H."/>
            <person name="Janes J.K."/>
            <person name="Zhao Y."/>
            <person name="Pandoh P."/>
            <person name="Moore R."/>
            <person name="Sperling F.A."/>
            <person name="Huber D.P."/>
            <person name="Birol I."/>
            <person name="Jones S.J."/>
            <person name="Bohlmann J."/>
        </authorList>
    </citation>
    <scope>NUCLEOTIDE SEQUENCE</scope>
</reference>
<dbReference type="Gene3D" id="2.40.10.10">
    <property type="entry name" value="Trypsin-like serine proteases"/>
    <property type="match status" value="2"/>
</dbReference>
<dbReference type="PROSITE" id="PS00135">
    <property type="entry name" value="TRYPSIN_SER"/>
    <property type="match status" value="2"/>
</dbReference>
<evidence type="ECO:0000259" key="9">
    <source>
        <dbReference type="PROSITE" id="PS50240"/>
    </source>
</evidence>
<dbReference type="InterPro" id="IPR001254">
    <property type="entry name" value="Trypsin_dom"/>
</dbReference>
<dbReference type="InterPro" id="IPR001314">
    <property type="entry name" value="Peptidase_S1A"/>
</dbReference>